<dbReference type="PANTHER" id="PTHR47829:SF1">
    <property type="entry name" value="HAD FAMILY PHOSPHATASE"/>
    <property type="match status" value="1"/>
</dbReference>
<dbReference type="InterPro" id="IPR052898">
    <property type="entry name" value="ACAD10-like"/>
</dbReference>
<evidence type="ECO:0000313" key="4">
    <source>
        <dbReference type="Proteomes" id="UP000007809"/>
    </source>
</evidence>
<feature type="region of interest" description="Disordered" evidence="1">
    <location>
        <begin position="1"/>
        <end position="23"/>
    </location>
</feature>
<evidence type="ECO:0000313" key="3">
    <source>
        <dbReference type="EMBL" id="AEA25555.1"/>
    </source>
</evidence>
<dbReference type="eggNOG" id="COG3173">
    <property type="taxonomic scope" value="Bacteria"/>
</dbReference>
<dbReference type="CDD" id="cd05154">
    <property type="entry name" value="ACAD10_11_N-like"/>
    <property type="match status" value="1"/>
</dbReference>
<dbReference type="Pfam" id="PF01636">
    <property type="entry name" value="APH"/>
    <property type="match status" value="1"/>
</dbReference>
<dbReference type="EMBL" id="CP002593">
    <property type="protein sequence ID" value="AEA25555.1"/>
    <property type="molecule type" value="Genomic_DNA"/>
</dbReference>
<dbReference type="InterPro" id="IPR041726">
    <property type="entry name" value="ACAD10_11_N"/>
</dbReference>
<dbReference type="STRING" id="675635.Psed_3365"/>
<dbReference type="HOGENOM" id="CLU_007526_0_0_11"/>
<dbReference type="KEGG" id="pdx:Psed_3365"/>
<name>F4CYB5_PSEUX</name>
<gene>
    <name evidence="3" type="ordered locus">Psed_3365</name>
</gene>
<proteinExistence type="predicted"/>
<evidence type="ECO:0000256" key="1">
    <source>
        <dbReference type="SAM" id="MobiDB-lite"/>
    </source>
</evidence>
<organism evidence="3 4">
    <name type="scientific">Pseudonocardia dioxanivorans (strain ATCC 55486 / DSM 44775 / JCM 13855 / CB1190)</name>
    <dbReference type="NCBI Taxonomy" id="675635"/>
    <lineage>
        <taxon>Bacteria</taxon>
        <taxon>Bacillati</taxon>
        <taxon>Actinomycetota</taxon>
        <taxon>Actinomycetes</taxon>
        <taxon>Pseudonocardiales</taxon>
        <taxon>Pseudonocardiaceae</taxon>
        <taxon>Pseudonocardia</taxon>
    </lineage>
</organism>
<keyword evidence="4" id="KW-1185">Reference proteome</keyword>
<accession>F4CYB5</accession>
<feature type="domain" description="Aminoglycoside phosphotransferase" evidence="2">
    <location>
        <begin position="49"/>
        <end position="282"/>
    </location>
</feature>
<dbReference type="PANTHER" id="PTHR47829">
    <property type="entry name" value="HYDROLASE, PUTATIVE (AFU_ORTHOLOGUE AFUA_1G12880)-RELATED"/>
    <property type="match status" value="1"/>
</dbReference>
<dbReference type="AlphaFoldDB" id="F4CYB5"/>
<reference evidence="3 4" key="1">
    <citation type="journal article" date="2011" name="J. Bacteriol.">
        <title>Genome sequence of the 1,4-dioxane-degrading Pseudonocardia dioxanivorans strain CB1190.</title>
        <authorList>
            <person name="Sales C.M."/>
            <person name="Mahendra S."/>
            <person name="Grostern A."/>
            <person name="Parales R.E."/>
            <person name="Goodwin L.A."/>
            <person name="Woyke T."/>
            <person name="Nolan M."/>
            <person name="Lapidus A."/>
            <person name="Chertkov O."/>
            <person name="Ovchinnikova G."/>
            <person name="Sczyrba A."/>
            <person name="Alvarez-Cohen L."/>
        </authorList>
    </citation>
    <scope>NUCLEOTIDE SEQUENCE [LARGE SCALE GENOMIC DNA]</scope>
    <source>
        <strain evidence="4">ATCC 55486 / DSM 44775 / JCM 13855 / CB1190</strain>
    </source>
</reference>
<evidence type="ECO:0000259" key="2">
    <source>
        <dbReference type="Pfam" id="PF01636"/>
    </source>
</evidence>
<protein>
    <submittedName>
        <fullName evidence="3">Aminoglycoside phosphotransferase</fullName>
    </submittedName>
</protein>
<dbReference type="InterPro" id="IPR011009">
    <property type="entry name" value="Kinase-like_dom_sf"/>
</dbReference>
<dbReference type="SUPFAM" id="SSF56112">
    <property type="entry name" value="Protein kinase-like (PK-like)"/>
    <property type="match status" value="1"/>
</dbReference>
<dbReference type="Proteomes" id="UP000007809">
    <property type="component" value="Chromosome"/>
</dbReference>
<dbReference type="InterPro" id="IPR002575">
    <property type="entry name" value="Aminoglycoside_PTrfase"/>
</dbReference>
<dbReference type="Gene3D" id="3.90.1200.10">
    <property type="match status" value="1"/>
</dbReference>
<sequence length="366" mass="38790">MSGRSPLRGPASTTPTPRERGGAVADVAAPLARWLDRHVGAQGPWRSAPLAGGNSNETHLLRGGDGRRYVLRRPPRAAVSSSAHGVAREFRLLTALHGTAVPVPRPIALCEDPAVAGAPFLVMEHVGDALSVTDTVPPGWAAHPGALTAAADDLVDALAALHRVDPAAVGLTGFGRPDGFLRRQPGRWYAQWEQTACRPLPAMGPLARWLTDRLPDASPTGLLHGDFHLDNCLFAAAAPRLRGVIDWELATVGDPLLDVGLLLAFWGDRPCATVAMPAVQGVSRLPGAPPREHLLDRYERATGRPVGDLAYYRVLALYKLAAIVEGAYAQYRSGVLDTPYAAALEHDVPALLDEAMACAGLAVGRR</sequence>
<dbReference type="Gene3D" id="3.30.200.20">
    <property type="entry name" value="Phosphorylase Kinase, domain 1"/>
    <property type="match status" value="1"/>
</dbReference>